<keyword evidence="2" id="KW-1185">Reference proteome</keyword>
<dbReference type="InterPro" id="IPR006905">
    <property type="entry name" value="Flavin_halogenase"/>
</dbReference>
<evidence type="ECO:0000313" key="2">
    <source>
        <dbReference type="Proteomes" id="UP000019666"/>
    </source>
</evidence>
<protein>
    <submittedName>
        <fullName evidence="1">Tryptophan halogenase</fullName>
    </submittedName>
</protein>
<dbReference type="EMBL" id="AOSK01000018">
    <property type="protein sequence ID" value="EYD78065.1"/>
    <property type="molecule type" value="Genomic_DNA"/>
</dbReference>
<dbReference type="RefSeq" id="WP_169791167.1">
    <property type="nucleotide sequence ID" value="NZ_KK088572.1"/>
</dbReference>
<sequence>MAGGWPERIVVVGGGTAGWLAAMMLSEVAGRKAPGTSVTVVESSKIPVIGVGEGSTAVFRQMLRRFGLDEEEFLRETGATIKFGIRHRDWRRLGHHYDGPIDDPHLVAPGCRWTATPSRRGSRCRRRTFSST</sequence>
<dbReference type="AlphaFoldDB" id="A0A017HUU0"/>
<proteinExistence type="predicted"/>
<reference evidence="1 2" key="1">
    <citation type="submission" date="2013-02" db="EMBL/GenBank/DDBJ databases">
        <authorList>
            <person name="Fiebig A."/>
            <person name="Goeker M."/>
            <person name="Klenk H.-P.P."/>
        </authorList>
    </citation>
    <scope>NUCLEOTIDE SEQUENCE [LARGE SCALE GENOMIC DNA]</scope>
    <source>
        <strain evidence="1 2">DSM 19309</strain>
    </source>
</reference>
<dbReference type="PANTHER" id="PTHR43747">
    <property type="entry name" value="FAD-BINDING PROTEIN"/>
    <property type="match status" value="1"/>
</dbReference>
<gene>
    <name evidence="1" type="ORF">Rumeso_00402</name>
</gene>
<dbReference type="InterPro" id="IPR036188">
    <property type="entry name" value="FAD/NAD-bd_sf"/>
</dbReference>
<name>A0A017HUU0_9RHOB</name>
<dbReference type="GO" id="GO:0004497">
    <property type="term" value="F:monooxygenase activity"/>
    <property type="evidence" value="ECO:0007669"/>
    <property type="project" value="InterPro"/>
</dbReference>
<dbReference type="Proteomes" id="UP000019666">
    <property type="component" value="Unassembled WGS sequence"/>
</dbReference>
<organism evidence="1 2">
    <name type="scientific">Rubellimicrobium mesophilum DSM 19309</name>
    <dbReference type="NCBI Taxonomy" id="442562"/>
    <lineage>
        <taxon>Bacteria</taxon>
        <taxon>Pseudomonadati</taxon>
        <taxon>Pseudomonadota</taxon>
        <taxon>Alphaproteobacteria</taxon>
        <taxon>Rhodobacterales</taxon>
        <taxon>Roseobacteraceae</taxon>
        <taxon>Rubellimicrobium</taxon>
    </lineage>
</organism>
<comment type="caution">
    <text evidence="1">The sequence shown here is derived from an EMBL/GenBank/DDBJ whole genome shotgun (WGS) entry which is preliminary data.</text>
</comment>
<dbReference type="Pfam" id="PF04820">
    <property type="entry name" value="Trp_halogenase"/>
    <property type="match status" value="1"/>
</dbReference>
<dbReference type="STRING" id="442562.Rumeso_00402"/>
<accession>A0A017HUU0</accession>
<evidence type="ECO:0000313" key="1">
    <source>
        <dbReference type="EMBL" id="EYD78065.1"/>
    </source>
</evidence>
<dbReference type="HOGENOM" id="CLU_1915556_0_0_5"/>
<dbReference type="PANTHER" id="PTHR43747:SF4">
    <property type="entry name" value="FLAVIN-DEPENDENT TRYPTOPHAN HALOGENASE"/>
    <property type="match status" value="1"/>
</dbReference>
<dbReference type="Gene3D" id="3.50.50.60">
    <property type="entry name" value="FAD/NAD(P)-binding domain"/>
    <property type="match status" value="1"/>
</dbReference>
<dbReference type="InterPro" id="IPR050816">
    <property type="entry name" value="Flavin-dep_Halogenase_NPB"/>
</dbReference>
<dbReference type="SUPFAM" id="SSF51905">
    <property type="entry name" value="FAD/NAD(P)-binding domain"/>
    <property type="match status" value="1"/>
</dbReference>